<feature type="region of interest" description="Disordered" evidence="1">
    <location>
        <begin position="1"/>
        <end position="154"/>
    </location>
</feature>
<feature type="compositionally biased region" description="Low complexity" evidence="1">
    <location>
        <begin position="115"/>
        <end position="154"/>
    </location>
</feature>
<dbReference type="Proteomes" id="UP001165090">
    <property type="component" value="Unassembled WGS sequence"/>
</dbReference>
<evidence type="ECO:0000313" key="3">
    <source>
        <dbReference type="Proteomes" id="UP001165090"/>
    </source>
</evidence>
<evidence type="ECO:0000313" key="2">
    <source>
        <dbReference type="EMBL" id="GLI60584.1"/>
    </source>
</evidence>
<comment type="caution">
    <text evidence="2">The sequence shown here is derived from an EMBL/GenBank/DDBJ whole genome shotgun (WGS) entry which is preliminary data.</text>
</comment>
<accession>A0ABQ5RT01</accession>
<protein>
    <submittedName>
        <fullName evidence="2">Uncharacterized protein</fullName>
    </submittedName>
</protein>
<keyword evidence="3" id="KW-1185">Reference proteome</keyword>
<dbReference type="EMBL" id="BSDZ01000008">
    <property type="protein sequence ID" value="GLI60584.1"/>
    <property type="molecule type" value="Genomic_DNA"/>
</dbReference>
<organism evidence="2 3">
    <name type="scientific">Volvox africanus</name>
    <dbReference type="NCBI Taxonomy" id="51714"/>
    <lineage>
        <taxon>Eukaryota</taxon>
        <taxon>Viridiplantae</taxon>
        <taxon>Chlorophyta</taxon>
        <taxon>core chlorophytes</taxon>
        <taxon>Chlorophyceae</taxon>
        <taxon>CS clade</taxon>
        <taxon>Chlamydomonadales</taxon>
        <taxon>Volvocaceae</taxon>
        <taxon>Volvox</taxon>
    </lineage>
</organism>
<feature type="compositionally biased region" description="Low complexity" evidence="1">
    <location>
        <begin position="60"/>
        <end position="73"/>
    </location>
</feature>
<proteinExistence type="predicted"/>
<evidence type="ECO:0000256" key="1">
    <source>
        <dbReference type="SAM" id="MobiDB-lite"/>
    </source>
</evidence>
<gene>
    <name evidence="2" type="ORF">VaNZ11_002695</name>
</gene>
<feature type="compositionally biased region" description="Acidic residues" evidence="1">
    <location>
        <begin position="74"/>
        <end position="96"/>
    </location>
</feature>
<reference evidence="2 3" key="1">
    <citation type="journal article" date="2023" name="IScience">
        <title>Expanded male sex-determining region conserved during the evolution of homothallism in the green alga Volvox.</title>
        <authorList>
            <person name="Yamamoto K."/>
            <person name="Matsuzaki R."/>
            <person name="Mahakham W."/>
            <person name="Heman W."/>
            <person name="Sekimoto H."/>
            <person name="Kawachi M."/>
            <person name="Minakuchi Y."/>
            <person name="Toyoda A."/>
            <person name="Nozaki H."/>
        </authorList>
    </citation>
    <scope>NUCLEOTIDE SEQUENCE [LARGE SCALE GENOMIC DNA]</scope>
    <source>
        <strain evidence="2 3">NIES-4468</strain>
    </source>
</reference>
<feature type="non-terminal residue" evidence="2">
    <location>
        <position position="154"/>
    </location>
</feature>
<sequence length="154" mass="15531">MGGKSAPQPKSQSAQLPIPKPSMPYSNAGVGIRENVRSGPLQRNKPVDAGLAHSAQHCSNASTARAAAAAAAPDGDDDDNDDDMPMLLDSDDDELDVYGTGSSGARQACTRNMDATPARAAAAQPGLASSRVSASEAAPRSAPPAAEVPPAAQQ</sequence>
<name>A0ABQ5RT01_9CHLO</name>